<evidence type="ECO:0000256" key="4">
    <source>
        <dbReference type="RuleBase" id="RU367022"/>
    </source>
</evidence>
<dbReference type="PANTHER" id="PTHR12483:SF115">
    <property type="entry name" value="COPPER TRANSPORT PROTEIN"/>
    <property type="match status" value="1"/>
</dbReference>
<keyword evidence="2 4" id="KW-1133">Transmembrane helix</keyword>
<evidence type="ECO:0000256" key="3">
    <source>
        <dbReference type="ARBA" id="ARBA00023136"/>
    </source>
</evidence>
<dbReference type="GO" id="GO:0005375">
    <property type="term" value="F:copper ion transmembrane transporter activity"/>
    <property type="evidence" value="ECO:0007669"/>
    <property type="project" value="UniProtKB-UniRule"/>
</dbReference>
<proteinExistence type="evidence at transcript level"/>
<gene>
    <name evidence="5" type="primary">slc31a-3</name>
</gene>
<dbReference type="PANTHER" id="PTHR12483">
    <property type="entry name" value="SOLUTE CARRIER FAMILY 31 COPPER TRANSPORTERS"/>
    <property type="match status" value="1"/>
</dbReference>
<evidence type="ECO:0000313" key="5">
    <source>
        <dbReference type="EMBL" id="AKN21633.1"/>
    </source>
</evidence>
<sequence length="181" mass="21643">MENYFKLDNSFVFLMENLQIDSKWKLSCTCIGFFILASLYEIVKIFNNNIFKNWLSRNEFENSRNKIKLIPKQKSKYEESSKTKEVKFECRNETEKKRKWEGIMLSWQNCCHSGFYLLQVLISFILMLSVMYFNGAIFISIVFGNGFGYFIFRKSHYRYSKSKLTTSERPKMEVDKILPKV</sequence>
<dbReference type="AlphaFoldDB" id="A0A0H3YKE8"/>
<reference evidence="5" key="1">
    <citation type="journal article" date="2015" name="Elife">
        <title>Stem cells and fluid flow drive cyst formation in an invertebrate excretory organ.</title>
        <authorList>
            <person name="Thi-Kim Vu H."/>
            <person name="Rink J.C."/>
            <person name="McKinney S.A."/>
            <person name="McClain M."/>
            <person name="Lakshmanaperumal N."/>
            <person name="Alexander R."/>
            <person name="Sanchez Alvarado A."/>
        </authorList>
    </citation>
    <scope>NUCLEOTIDE SEQUENCE</scope>
</reference>
<dbReference type="InterPro" id="IPR007274">
    <property type="entry name" value="Cop_transporter"/>
</dbReference>
<accession>A0A0H3YKE8</accession>
<evidence type="ECO:0000256" key="2">
    <source>
        <dbReference type="ARBA" id="ARBA00022989"/>
    </source>
</evidence>
<feature type="transmembrane region" description="Helical" evidence="4">
    <location>
        <begin position="132"/>
        <end position="152"/>
    </location>
</feature>
<protein>
    <recommendedName>
        <fullName evidence="4">Copper transport protein</fullName>
    </recommendedName>
</protein>
<keyword evidence="4" id="KW-0187">Copper transport</keyword>
<keyword evidence="4" id="KW-0813">Transport</keyword>
<keyword evidence="1 4" id="KW-0812">Transmembrane</keyword>
<name>A0A0H3YKE8_SCHMD</name>
<comment type="similarity">
    <text evidence="4">Belongs to the copper transporter (Ctr) (TC 1.A.56) family. SLC31A subfamily.</text>
</comment>
<dbReference type="EMBL" id="KT163683">
    <property type="protein sequence ID" value="AKN21633.1"/>
    <property type="molecule type" value="mRNA"/>
</dbReference>
<organism evidence="5">
    <name type="scientific">Schmidtea mediterranea</name>
    <name type="common">Freshwater planarian flatworm</name>
    <dbReference type="NCBI Taxonomy" id="79327"/>
    <lineage>
        <taxon>Eukaryota</taxon>
        <taxon>Metazoa</taxon>
        <taxon>Spiralia</taxon>
        <taxon>Lophotrochozoa</taxon>
        <taxon>Platyhelminthes</taxon>
        <taxon>Rhabditophora</taxon>
        <taxon>Seriata</taxon>
        <taxon>Tricladida</taxon>
        <taxon>Continenticola</taxon>
        <taxon>Geoplanoidea</taxon>
        <taxon>Dugesiidae</taxon>
        <taxon>Schmidtea</taxon>
    </lineage>
</organism>
<keyword evidence="4" id="KW-0186">Copper</keyword>
<comment type="subcellular location">
    <subcellularLocation>
        <location evidence="4">Membrane</location>
        <topology evidence="4">Multi-pass membrane protein</topology>
    </subcellularLocation>
</comment>
<dbReference type="GO" id="GO:0016020">
    <property type="term" value="C:membrane"/>
    <property type="evidence" value="ECO:0007669"/>
    <property type="project" value="UniProtKB-SubCell"/>
</dbReference>
<dbReference type="Pfam" id="PF04145">
    <property type="entry name" value="Ctr"/>
    <property type="match status" value="1"/>
</dbReference>
<keyword evidence="3 4" id="KW-0472">Membrane</keyword>
<keyword evidence="4" id="KW-0406">Ion transport</keyword>
<evidence type="ECO:0000256" key="1">
    <source>
        <dbReference type="ARBA" id="ARBA00022692"/>
    </source>
</evidence>